<evidence type="ECO:0000259" key="5">
    <source>
        <dbReference type="Pfam" id="PF00501"/>
    </source>
</evidence>
<evidence type="ECO:0000259" key="6">
    <source>
        <dbReference type="Pfam" id="PF23024"/>
    </source>
</evidence>
<dbReference type="GO" id="GO:0016874">
    <property type="term" value="F:ligase activity"/>
    <property type="evidence" value="ECO:0007669"/>
    <property type="project" value="UniProtKB-KW"/>
</dbReference>
<dbReference type="InterPro" id="IPR025110">
    <property type="entry name" value="AMP-bd_C"/>
</dbReference>
<dbReference type="Pfam" id="PF23024">
    <property type="entry name" value="AMP-dom_DIP2-like"/>
    <property type="match status" value="1"/>
</dbReference>
<keyword evidence="3" id="KW-0276">Fatty acid metabolism</keyword>
<dbReference type="Gene3D" id="3.40.50.12780">
    <property type="entry name" value="N-terminal domain of ligase-like"/>
    <property type="match status" value="1"/>
</dbReference>
<feature type="domain" description="AMP-dependent synthetase/ligase" evidence="5">
    <location>
        <begin position="15"/>
        <end position="393"/>
    </location>
</feature>
<dbReference type="Gene3D" id="3.30.300.30">
    <property type="match status" value="1"/>
</dbReference>
<keyword evidence="4" id="KW-0443">Lipid metabolism</keyword>
<dbReference type="PANTHER" id="PTHR22754:SF32">
    <property type="entry name" value="DISCO-INTERACTING PROTEIN 2"/>
    <property type="match status" value="1"/>
</dbReference>
<dbReference type="InterPro" id="IPR000873">
    <property type="entry name" value="AMP-dep_synth/lig_dom"/>
</dbReference>
<dbReference type="RefSeq" id="WP_345407283.1">
    <property type="nucleotide sequence ID" value="NZ_BAABHG010000022.1"/>
</dbReference>
<evidence type="ECO:0000256" key="3">
    <source>
        <dbReference type="ARBA" id="ARBA00022832"/>
    </source>
</evidence>
<dbReference type="EMBL" id="JBHUKU010000029">
    <property type="protein sequence ID" value="MFD2465171.1"/>
    <property type="molecule type" value="Genomic_DNA"/>
</dbReference>
<dbReference type="InterPro" id="IPR045851">
    <property type="entry name" value="AMP-bd_C_sf"/>
</dbReference>
<evidence type="ECO:0000256" key="1">
    <source>
        <dbReference type="ARBA" id="ARBA00006432"/>
    </source>
</evidence>
<evidence type="ECO:0000313" key="8">
    <source>
        <dbReference type="Proteomes" id="UP001597419"/>
    </source>
</evidence>
<dbReference type="SUPFAM" id="SSF56801">
    <property type="entry name" value="Acetyl-CoA synthetase-like"/>
    <property type="match status" value="1"/>
</dbReference>
<organism evidence="7 8">
    <name type="scientific">Amycolatopsis samaneae</name>
    <dbReference type="NCBI Taxonomy" id="664691"/>
    <lineage>
        <taxon>Bacteria</taxon>
        <taxon>Bacillati</taxon>
        <taxon>Actinomycetota</taxon>
        <taxon>Actinomycetes</taxon>
        <taxon>Pseudonocardiales</taxon>
        <taxon>Pseudonocardiaceae</taxon>
        <taxon>Amycolatopsis</taxon>
    </lineage>
</organism>
<dbReference type="CDD" id="cd05931">
    <property type="entry name" value="FAAL"/>
    <property type="match status" value="1"/>
</dbReference>
<comment type="similarity">
    <text evidence="1">Belongs to the ATP-dependent AMP-binding enzyme family.</text>
</comment>
<accession>A0ABW5GWH6</accession>
<sequence>MPTRLSHGYLVDGEQEAGLSYAELDRAARAVAVELRRHVSPGDRALLHYPPGLEFLVGFFGCAYAGVVAVPIAPVDARGGEAAARARAVARSATPKLLLSSAGFLASNTAVLREVLGDAGPARLATDTVDPALAAGWRDPGVEADTVAYLQYSSGSTGEPKGVVLTHAQVLHNLAVMEDLVTLRLSTDVVSWLPMFHDMGLLSGGILPIFAGCPAMILSPVGFIRRPYRWLEALGRGEKVVSVCPNFALDLCVRRTTEAQRARLDLSRLHTVVIGAEPVRAATLDRFAAAFEPHGLRRDALRPCYGLAEATLLVSGGPGHFEPRVHTVDAEALARGEVLAPGGSGETRTLVGCGGVNDRVRVAIVEPGTSRPCPPGRVGEIMVGGRSVGSGYWDNPRATAETFGQAVDGAGADFLRTGDLGLLLDGQLVVAGRRKDLILVDGANHYPTDLESTVEEADAEIRAGHCAVVSVDDGERELVVVLAEVSARVSRGPDGAARRPGIRAAVRREISARHGVAVHDVVLLPPGSLPFTSSGKLQRAACRAGYLDGHFESLRVDATTAVVS</sequence>
<gene>
    <name evidence="7" type="ORF">ACFSYJ_41595</name>
</gene>
<dbReference type="InterPro" id="IPR040097">
    <property type="entry name" value="FAAL/FAAC"/>
</dbReference>
<protein>
    <submittedName>
        <fullName evidence="7">Fatty acyl-AMP ligase</fullName>
    </submittedName>
</protein>
<evidence type="ECO:0000313" key="7">
    <source>
        <dbReference type="EMBL" id="MFD2465171.1"/>
    </source>
</evidence>
<feature type="domain" description="AMP-binding enzyme C-terminal" evidence="6">
    <location>
        <begin position="436"/>
        <end position="552"/>
    </location>
</feature>
<reference evidence="8" key="1">
    <citation type="journal article" date="2019" name="Int. J. Syst. Evol. Microbiol.">
        <title>The Global Catalogue of Microorganisms (GCM) 10K type strain sequencing project: providing services to taxonomists for standard genome sequencing and annotation.</title>
        <authorList>
            <consortium name="The Broad Institute Genomics Platform"/>
            <consortium name="The Broad Institute Genome Sequencing Center for Infectious Disease"/>
            <person name="Wu L."/>
            <person name="Ma J."/>
        </authorList>
    </citation>
    <scope>NUCLEOTIDE SEQUENCE [LARGE SCALE GENOMIC DNA]</scope>
    <source>
        <strain evidence="8">CGMCC 4.7643</strain>
    </source>
</reference>
<evidence type="ECO:0000256" key="4">
    <source>
        <dbReference type="ARBA" id="ARBA00023098"/>
    </source>
</evidence>
<dbReference type="InterPro" id="IPR042099">
    <property type="entry name" value="ANL_N_sf"/>
</dbReference>
<name>A0ABW5GWH6_9PSEU</name>
<dbReference type="InterPro" id="IPR020845">
    <property type="entry name" value="AMP-binding_CS"/>
</dbReference>
<proteinExistence type="inferred from homology"/>
<keyword evidence="2 7" id="KW-0436">Ligase</keyword>
<dbReference type="Pfam" id="PF00501">
    <property type="entry name" value="AMP-binding"/>
    <property type="match status" value="1"/>
</dbReference>
<comment type="caution">
    <text evidence="7">The sequence shown here is derived from an EMBL/GenBank/DDBJ whole genome shotgun (WGS) entry which is preliminary data.</text>
</comment>
<keyword evidence="8" id="KW-1185">Reference proteome</keyword>
<evidence type="ECO:0000256" key="2">
    <source>
        <dbReference type="ARBA" id="ARBA00022598"/>
    </source>
</evidence>
<dbReference type="PROSITE" id="PS00455">
    <property type="entry name" value="AMP_BINDING"/>
    <property type="match status" value="1"/>
</dbReference>
<dbReference type="PANTHER" id="PTHR22754">
    <property type="entry name" value="DISCO-INTERACTING PROTEIN 2 DIP2 -RELATED"/>
    <property type="match status" value="1"/>
</dbReference>
<dbReference type="Proteomes" id="UP001597419">
    <property type="component" value="Unassembled WGS sequence"/>
</dbReference>